<proteinExistence type="predicted"/>
<sequence length="235" mass="25837">MSTLHHFTVIVCHVHIHVYTHITACQNFIMETSSPLSLFAQSVPVATARLGEQVSAVEALEVESLEVEALEVEALEVEALEVESLEVESLEVEALEVEALEVEALEVESLEDCVFLRVDRLNLRMEPVAQVTLHRTDSPAVRQRGVYGAQQEGSGIKPASRPGASCACSPCVFMGFRRILQLPPTVHTHAGDSKWILGVNYSSVLWWTGDLCRVYPTSRPVGCDWTPAPLVTFEG</sequence>
<evidence type="ECO:0000313" key="2">
    <source>
        <dbReference type="Proteomes" id="UP001153269"/>
    </source>
</evidence>
<reference evidence="1" key="1">
    <citation type="submission" date="2020-03" db="EMBL/GenBank/DDBJ databases">
        <authorList>
            <person name="Weist P."/>
        </authorList>
    </citation>
    <scope>NUCLEOTIDE SEQUENCE</scope>
</reference>
<dbReference type="AlphaFoldDB" id="A0A9N7UXA2"/>
<protein>
    <submittedName>
        <fullName evidence="1">Uncharacterized protein</fullName>
    </submittedName>
</protein>
<dbReference type="Proteomes" id="UP001153269">
    <property type="component" value="Unassembled WGS sequence"/>
</dbReference>
<comment type="caution">
    <text evidence="1">The sequence shown here is derived from an EMBL/GenBank/DDBJ whole genome shotgun (WGS) entry which is preliminary data.</text>
</comment>
<gene>
    <name evidence="1" type="ORF">PLEPLA_LOCUS28948</name>
</gene>
<keyword evidence="2" id="KW-1185">Reference proteome</keyword>
<organism evidence="1 2">
    <name type="scientific">Pleuronectes platessa</name>
    <name type="common">European plaice</name>
    <dbReference type="NCBI Taxonomy" id="8262"/>
    <lineage>
        <taxon>Eukaryota</taxon>
        <taxon>Metazoa</taxon>
        <taxon>Chordata</taxon>
        <taxon>Craniata</taxon>
        <taxon>Vertebrata</taxon>
        <taxon>Euteleostomi</taxon>
        <taxon>Actinopterygii</taxon>
        <taxon>Neopterygii</taxon>
        <taxon>Teleostei</taxon>
        <taxon>Neoteleostei</taxon>
        <taxon>Acanthomorphata</taxon>
        <taxon>Carangaria</taxon>
        <taxon>Pleuronectiformes</taxon>
        <taxon>Pleuronectoidei</taxon>
        <taxon>Pleuronectidae</taxon>
        <taxon>Pleuronectes</taxon>
    </lineage>
</organism>
<evidence type="ECO:0000313" key="1">
    <source>
        <dbReference type="EMBL" id="CAB1441163.1"/>
    </source>
</evidence>
<dbReference type="EMBL" id="CADEAL010002580">
    <property type="protein sequence ID" value="CAB1441163.1"/>
    <property type="molecule type" value="Genomic_DNA"/>
</dbReference>
<accession>A0A9N7UXA2</accession>
<name>A0A9N7UXA2_PLEPL</name>